<dbReference type="CDD" id="cd09619">
    <property type="entry name" value="CBM9_like_4"/>
    <property type="match status" value="1"/>
</dbReference>
<dbReference type="Proteomes" id="UP000004947">
    <property type="component" value="Unassembled WGS sequence"/>
</dbReference>
<protein>
    <recommendedName>
        <fullName evidence="2">Pyrrolo-quinoline quinone repeat domain-containing protein</fullName>
    </recommendedName>
</protein>
<keyword evidence="1" id="KW-0732">Signal</keyword>
<dbReference type="Gene3D" id="2.120.10.30">
    <property type="entry name" value="TolB, C-terminal domain"/>
    <property type="match status" value="1"/>
</dbReference>
<gene>
    <name evidence="3" type="ORF">LNTAR_21245</name>
</gene>
<dbReference type="OrthoDB" id="9799230at2"/>
<dbReference type="Gene3D" id="2.60.40.1190">
    <property type="match status" value="2"/>
</dbReference>
<dbReference type="STRING" id="313628.LNTAR_21245"/>
<evidence type="ECO:0000313" key="4">
    <source>
        <dbReference type="Proteomes" id="UP000004947"/>
    </source>
</evidence>
<dbReference type="InterPro" id="IPR011042">
    <property type="entry name" value="6-blade_b-propeller_TolB-like"/>
</dbReference>
<dbReference type="EMBL" id="ABCK01000010">
    <property type="protein sequence ID" value="EDM27281.1"/>
    <property type="molecule type" value="Genomic_DNA"/>
</dbReference>
<evidence type="ECO:0000256" key="1">
    <source>
        <dbReference type="SAM" id="SignalP"/>
    </source>
</evidence>
<comment type="caution">
    <text evidence="3">The sequence shown here is derived from an EMBL/GenBank/DDBJ whole genome shotgun (WGS) entry which is preliminary data.</text>
</comment>
<dbReference type="InterPro" id="IPR002372">
    <property type="entry name" value="PQQ_rpt_dom"/>
</dbReference>
<feature type="chain" id="PRO_5002694528" description="Pyrrolo-quinoline quinone repeat domain-containing protein" evidence="1">
    <location>
        <begin position="22"/>
        <end position="1293"/>
    </location>
</feature>
<dbReference type="RefSeq" id="WP_007278890.1">
    <property type="nucleotide sequence ID" value="NZ_ABCK01000010.1"/>
</dbReference>
<dbReference type="SUPFAM" id="SSF49344">
    <property type="entry name" value="CBD9-like"/>
    <property type="match status" value="2"/>
</dbReference>
<feature type="domain" description="Pyrrolo-quinoline quinone repeat" evidence="2">
    <location>
        <begin position="384"/>
        <end position="538"/>
    </location>
</feature>
<dbReference type="eggNOG" id="COG3391">
    <property type="taxonomic scope" value="Bacteria"/>
</dbReference>
<dbReference type="Pfam" id="PF13360">
    <property type="entry name" value="PQQ_2"/>
    <property type="match status" value="1"/>
</dbReference>
<name>A6DLY3_9BACT</name>
<feature type="signal peptide" evidence="1">
    <location>
        <begin position="1"/>
        <end position="21"/>
    </location>
</feature>
<sequence length="1293" mass="143866">MKAYQYIVMITLCLFSIQVMATPSENYGFNALSAGGKLEIDGKSDDWDLSQTIFICNDVHLYAETYAMRFGAKYDEKYLYLLGYWYDKTPMNNPGQVSADHGWYGDSLQIRIMTGEGKERKITHVTAWRGVGGGDIVTFQYGNLGVKGKKLVIKNAKLNGVKQGFTVRNDGSGYIQELAIPWELITKDKQALVKGDKLRLAAEANFTLDNGGRLTIKGNWDPNSPIDRIFTYRDPRPWGYVTLADKAVSKPLDVRLSDGRIFPTIMNGKEPSIDWTGLKKEVKGDGFKNIAVNAPEDGYLSTIIKDKDGKIVRHLANNQKVKKGKNVLNWDVLSTPNFETLGMPIQPGAYTVHSLWHPEYEIMWRGWAGSSAQTPWENGPKTNWGADHGSPTAIATGDKGVFLGWFKSESGRALVATDFDGKVMWRKKFGGMSSVKGLATAGDTLFVLGGPSRGKSANGASVYKIDQATGLYKTWKGSPEAELAINKMSDVAELQEATAIAAFADRFYLSFSQANKIRAYDSKSGKQLAEFDVPKPAQISCDPQGNLYVLSGGDYTLDPNGYNGIHEPKVVESQSIYKLDTATKKATRLAFAGLKNACGIYVDKAGEVYIGIREPANQVYVYNAKGKLLKKIGKAGGRPLTGPWDQNGMRFVSGVAVDKNNQLWVCEADNHPLRFSRWDVKTGAFSKEFFGAANYGAIGAAINPVDPNKMMGNSAEWELDPKTQTFKCLGVITRKNTDNSVAFKASNGRVYFISATEWRAGDVDIFERISNGDFVKRASFTYEGKRRFGKKKKLDDSIPKKTHYWADQNGDGEKQDNEVTTVDEILHFNPWNLHVWSDFTFYSAEKAFPVKGFTKCNAPIFEINNPEIMPVAGVGSINSDVMLSYSRKDWGKYNSWYTAYDRKTGEELWKYPNTFVGVQGSHKGPAFPQTGLIRGSYGPLSSVKLPEPIDNAWVFTTNVGEWHVLTEEGFYLTHLFNGDYLNWKWPEKPEYGASMNGAPSGGGGEDFGGYVQVTEDGKVYAQSGHTAFWSLELKGFDKTKRLAVTSVKVTTEDFQKAADLTMKMAKEKDEPSIYKIKKHTPDAYFANLNADFKGQEQIKFKKTTHTHVRVVASYDDKNLYVGWQVKDKTPWINGAEEAQYMYGRGDTVDLQIQAADYKGKKAYQRLSIGNLKGKDMAVLYREKSAEKKPMSFSSGVITDFPVDYVAVEPSVKVQSTIRGENYWVQASIPWSVLGIKPKAGDKLAVDFGVTYGDAKGTDTVLRNYWSNKSTGLVNDEVFELKLDPKNWGELNVQ</sequence>
<evidence type="ECO:0000259" key="2">
    <source>
        <dbReference type="Pfam" id="PF13360"/>
    </source>
</evidence>
<accession>A6DLY3</accession>
<evidence type="ECO:0000313" key="3">
    <source>
        <dbReference type="EMBL" id="EDM27281.1"/>
    </source>
</evidence>
<keyword evidence="4" id="KW-1185">Reference proteome</keyword>
<dbReference type="InterPro" id="IPR011044">
    <property type="entry name" value="Quino_amine_DH_bsu"/>
</dbReference>
<dbReference type="SUPFAM" id="SSF50969">
    <property type="entry name" value="YVTN repeat-like/Quinoprotein amine dehydrogenase"/>
    <property type="match status" value="1"/>
</dbReference>
<reference evidence="3 4" key="1">
    <citation type="journal article" date="2010" name="J. Bacteriol.">
        <title>Genome sequence of Lentisphaera araneosa HTCC2155T, the type species of the order Lentisphaerales in the phylum Lentisphaerae.</title>
        <authorList>
            <person name="Thrash J.C."/>
            <person name="Cho J.C."/>
            <person name="Vergin K.L."/>
            <person name="Morris R.M."/>
            <person name="Giovannoni S.J."/>
        </authorList>
    </citation>
    <scope>NUCLEOTIDE SEQUENCE [LARGE SCALE GENOMIC DNA]</scope>
    <source>
        <strain evidence="3 4">HTCC2155</strain>
    </source>
</reference>
<organism evidence="3 4">
    <name type="scientific">Lentisphaera araneosa HTCC2155</name>
    <dbReference type="NCBI Taxonomy" id="313628"/>
    <lineage>
        <taxon>Bacteria</taxon>
        <taxon>Pseudomonadati</taxon>
        <taxon>Lentisphaerota</taxon>
        <taxon>Lentisphaeria</taxon>
        <taxon>Lentisphaerales</taxon>
        <taxon>Lentisphaeraceae</taxon>
        <taxon>Lentisphaera</taxon>
    </lineage>
</organism>
<proteinExistence type="predicted"/>